<dbReference type="InterPro" id="IPR008752">
    <property type="entry name" value="Peptidase_M11"/>
</dbReference>
<organism evidence="3 4">
    <name type="scientific">Actinoplanes derwentensis</name>
    <dbReference type="NCBI Taxonomy" id="113562"/>
    <lineage>
        <taxon>Bacteria</taxon>
        <taxon>Bacillati</taxon>
        <taxon>Actinomycetota</taxon>
        <taxon>Actinomycetes</taxon>
        <taxon>Micromonosporales</taxon>
        <taxon>Micromonosporaceae</taxon>
        <taxon>Actinoplanes</taxon>
    </lineage>
</organism>
<accession>A0A1H2DEG5</accession>
<feature type="domain" description="Peptidase M11 gametolysin" evidence="2">
    <location>
        <begin position="175"/>
        <end position="280"/>
    </location>
</feature>
<protein>
    <submittedName>
        <fullName evidence="3">Gametolysin peptidase M11</fullName>
    </submittedName>
</protein>
<dbReference type="InterPro" id="IPR024079">
    <property type="entry name" value="MetalloPept_cat_dom_sf"/>
</dbReference>
<sequence>MALSGLVTLVTAVLLAPGAAVAAPADGTRTVLGTVESVIVDPLPGAPAQAEQTLTYVRADGRLLAVPAGSLTGVAPGRRARVRLRAATVVSAEPAGPVTGTRVVASGAHRLTVLPVFWTAKDAETTASLTTLANQAKNYWAEQSNGAVDISVDVRDWKQTAVPTGSCNATAIFNAAIAAHGLTAPAGAKDHVAVYFPRQSSCAWAGLGSVNGPVIWINGYPLEDVLTHEFGHNLGLGHANKTTCTANGKRVALSTSCTVGQYEDTTDVMGYARAGVASGNLNSAFGDYLGLQQTTGTAPAELSALSAHSGTTGLKITTTAGPVFVDYRPATGRDTRVPSWAGVQVRLRTATTPPTTRLLDMQPGSATAFSAANLPVGGVWPIPGTNQSVKVTSAGNGTAKVEITTAADTTPPAVAPVVTTARGPVRAASTPVTWTAAADRESGIAAYRVTVNGATVAETTGTTLTAAVPLAEGANRITVVAVNGSGLVKNSTAKAVVRDSIAPAPVTNLKVAATGRSVSWTAPADSGTARSYAVRVDGVLTRTVTASPAAITVAAGQRTVTVTPSDAAGNAGTTTELTLWIGPAAVR</sequence>
<dbReference type="Proteomes" id="UP000198688">
    <property type="component" value="Chromosome I"/>
</dbReference>
<dbReference type="AlphaFoldDB" id="A0A1H2DEG5"/>
<keyword evidence="1" id="KW-0732">Signal</keyword>
<dbReference type="EMBL" id="LT629758">
    <property type="protein sequence ID" value="SDT80979.1"/>
    <property type="molecule type" value="Genomic_DNA"/>
</dbReference>
<evidence type="ECO:0000259" key="2">
    <source>
        <dbReference type="Pfam" id="PF05548"/>
    </source>
</evidence>
<feature type="signal peptide" evidence="1">
    <location>
        <begin position="1"/>
        <end position="22"/>
    </location>
</feature>
<evidence type="ECO:0000313" key="4">
    <source>
        <dbReference type="Proteomes" id="UP000198688"/>
    </source>
</evidence>
<feature type="chain" id="PRO_5009272166" evidence="1">
    <location>
        <begin position="23"/>
        <end position="587"/>
    </location>
</feature>
<dbReference type="STRING" id="113562.SAMN04489716_9443"/>
<dbReference type="Gene3D" id="3.40.390.10">
    <property type="entry name" value="Collagenase (Catalytic Domain)"/>
    <property type="match status" value="1"/>
</dbReference>
<dbReference type="RefSeq" id="WP_092556064.1">
    <property type="nucleotide sequence ID" value="NZ_BOMJ01000018.1"/>
</dbReference>
<evidence type="ECO:0000313" key="3">
    <source>
        <dbReference type="EMBL" id="SDT80979.1"/>
    </source>
</evidence>
<name>A0A1H2DEG5_9ACTN</name>
<dbReference type="SUPFAM" id="SSF55486">
    <property type="entry name" value="Metalloproteases ('zincins'), catalytic domain"/>
    <property type="match status" value="1"/>
</dbReference>
<gene>
    <name evidence="3" type="ORF">SAMN04489716_9443</name>
</gene>
<proteinExistence type="predicted"/>
<dbReference type="OrthoDB" id="3291519at2"/>
<evidence type="ECO:0000256" key="1">
    <source>
        <dbReference type="SAM" id="SignalP"/>
    </source>
</evidence>
<dbReference type="GO" id="GO:0008237">
    <property type="term" value="F:metallopeptidase activity"/>
    <property type="evidence" value="ECO:0007669"/>
    <property type="project" value="InterPro"/>
</dbReference>
<dbReference type="Pfam" id="PF05548">
    <property type="entry name" value="Peptidase_M11"/>
    <property type="match status" value="1"/>
</dbReference>
<keyword evidence="4" id="KW-1185">Reference proteome</keyword>
<reference evidence="3 4" key="1">
    <citation type="submission" date="2016-10" db="EMBL/GenBank/DDBJ databases">
        <authorList>
            <person name="de Groot N.N."/>
        </authorList>
    </citation>
    <scope>NUCLEOTIDE SEQUENCE [LARGE SCALE GENOMIC DNA]</scope>
    <source>
        <strain evidence="3 4">DSM 43941</strain>
    </source>
</reference>